<feature type="domain" description="Chitinase II/V-like catalytic" evidence="4">
    <location>
        <begin position="217"/>
        <end position="508"/>
    </location>
</feature>
<organism evidence="5 6">
    <name type="scientific">Chitinophaga pinensis</name>
    <dbReference type="NCBI Taxonomy" id="79329"/>
    <lineage>
        <taxon>Bacteria</taxon>
        <taxon>Pseudomonadati</taxon>
        <taxon>Bacteroidota</taxon>
        <taxon>Chitinophagia</taxon>
        <taxon>Chitinophagales</taxon>
        <taxon>Chitinophagaceae</taxon>
        <taxon>Chitinophaga</taxon>
    </lineage>
</organism>
<dbReference type="Gene3D" id="3.20.20.80">
    <property type="entry name" value="Glycosidases"/>
    <property type="match status" value="1"/>
</dbReference>
<gene>
    <name evidence="5" type="ORF">FEF09_24550</name>
</gene>
<feature type="transmembrane region" description="Helical" evidence="3">
    <location>
        <begin position="618"/>
        <end position="640"/>
    </location>
</feature>
<dbReference type="EMBL" id="VOHS01000040">
    <property type="protein sequence ID" value="TWV95170.1"/>
    <property type="molecule type" value="Genomic_DNA"/>
</dbReference>
<dbReference type="Gene3D" id="3.10.50.10">
    <property type="match status" value="1"/>
</dbReference>
<keyword evidence="3" id="KW-0812">Transmembrane</keyword>
<dbReference type="SMART" id="SM00636">
    <property type="entry name" value="Glyco_18"/>
    <property type="match status" value="1"/>
</dbReference>
<evidence type="ECO:0000313" key="6">
    <source>
        <dbReference type="Proteomes" id="UP000318815"/>
    </source>
</evidence>
<reference evidence="5 6" key="1">
    <citation type="submission" date="2019-08" db="EMBL/GenBank/DDBJ databases">
        <title>Whole genome sequencing of chitin degrading bacteria Chitinophaga pinensis YS16.</title>
        <authorList>
            <person name="Singh R.P."/>
            <person name="Manchanda G."/>
            <person name="Maurya I.K."/>
            <person name="Joshi N.K."/>
            <person name="Srivastava A.K."/>
        </authorList>
    </citation>
    <scope>NUCLEOTIDE SEQUENCE [LARGE SCALE GENOMIC DNA]</scope>
    <source>
        <strain evidence="5 6">YS-16</strain>
    </source>
</reference>
<dbReference type="OrthoDB" id="1185215at2"/>
<keyword evidence="2" id="KW-0326">Glycosidase</keyword>
<keyword evidence="3" id="KW-0472">Membrane</keyword>
<dbReference type="AlphaFoldDB" id="A0A5C6LNJ0"/>
<dbReference type="InterPro" id="IPR001223">
    <property type="entry name" value="Glyco_hydro18_cat"/>
</dbReference>
<dbReference type="GO" id="GO:0016798">
    <property type="term" value="F:hydrolase activity, acting on glycosyl bonds"/>
    <property type="evidence" value="ECO:0007669"/>
    <property type="project" value="UniProtKB-KW"/>
</dbReference>
<dbReference type="GO" id="GO:0009313">
    <property type="term" value="P:oligosaccharide catabolic process"/>
    <property type="evidence" value="ECO:0007669"/>
    <property type="project" value="TreeGrafter"/>
</dbReference>
<evidence type="ECO:0000313" key="5">
    <source>
        <dbReference type="EMBL" id="TWV95170.1"/>
    </source>
</evidence>
<dbReference type="PANTHER" id="PTHR46290:SF1">
    <property type="entry name" value="DI-N-ACETYLCHITOBIASE"/>
    <property type="match status" value="1"/>
</dbReference>
<dbReference type="InterPro" id="IPR051887">
    <property type="entry name" value="GH18_Domain-Containing"/>
</dbReference>
<dbReference type="InterPro" id="IPR017853">
    <property type="entry name" value="GH"/>
</dbReference>
<evidence type="ECO:0000256" key="2">
    <source>
        <dbReference type="ARBA" id="ARBA00023295"/>
    </source>
</evidence>
<dbReference type="InterPro" id="IPR011583">
    <property type="entry name" value="Chitinase_II/V-like_cat"/>
</dbReference>
<dbReference type="InterPro" id="IPR029070">
    <property type="entry name" value="Chitinase_insertion_sf"/>
</dbReference>
<sequence>MYSLFKNIIGIFLFLFIFLFTGTKIYANDVHTFRYDTTLPKTINLPAFQKDTTGKVKLLQKIVAALQFRRNARAREQQRVITIIRTVMADSMVATAADIKKLNAELSLQQNQHFDSLRALIDKIMSRPDPVPATDNTEEEPIDTPVAPVSEADVTALINKIIPILQQKEVEERDSAAQQQRLQKIRALYGRASDKVDTLPVNDSIGKTYTLQLGHKAAVIGIHPYWMSDKFLHYNYTTISEANYYGYTTSVNAGRIPDSLQFFNLANNRTFTFYETDAARIDALLKDETSQLHCIDSLLLLLQRYHAEGVNIWLGGLNGKQRSAFTSFIGLLYNNLTSAHPQYRLTITIPPFDDAAAYDLRALNGFTTHFLVDFTKAGGTTAGPLSPMKGDARKAIEPVISRLLNQQIPPSRFILLLSYYGTEWKKGADGRDLFTRYISYSDIKKRYPSDTSVYYDEDAIAAVIREKDAAGTVTSEIWFDNASTLDVKYDFILNTGLGGVAVWPLGADDGYGELWDVLTDKFVSIDTTFLATVPLVPVTEPTLSWWGKLVQKLRHEAHVLKLMFTDPCQLDAENRHGHNDDTFFVWLTLFLLFITLLIGFLYAYNLRMKGTAWKWRKTMLRVLVGSVFVTAFFAIAAGFLNRDVPFGITPNMTAGARCVTIPMLDALLIFAAGIGLGMLIMRLLIRPLLTHEDKP</sequence>
<comment type="caution">
    <text evidence="5">The sequence shown here is derived from an EMBL/GenBank/DDBJ whole genome shotgun (WGS) entry which is preliminary data.</text>
</comment>
<accession>A0A5C6LNJ0</accession>
<evidence type="ECO:0000256" key="3">
    <source>
        <dbReference type="SAM" id="Phobius"/>
    </source>
</evidence>
<dbReference type="RefSeq" id="WP_146307581.1">
    <property type="nucleotide sequence ID" value="NZ_VOHS01000040.1"/>
</dbReference>
<keyword evidence="3" id="KW-1133">Transmembrane helix</keyword>
<dbReference type="Proteomes" id="UP000318815">
    <property type="component" value="Unassembled WGS sequence"/>
</dbReference>
<name>A0A5C6LNJ0_9BACT</name>
<keyword evidence="1" id="KW-0378">Hydrolase</keyword>
<evidence type="ECO:0000259" key="4">
    <source>
        <dbReference type="SMART" id="SM00636"/>
    </source>
</evidence>
<keyword evidence="6" id="KW-1185">Reference proteome</keyword>
<dbReference type="PANTHER" id="PTHR46290">
    <property type="entry name" value="DI-N-ACETYLCHITOBIASE"/>
    <property type="match status" value="1"/>
</dbReference>
<dbReference type="SUPFAM" id="SSF51445">
    <property type="entry name" value="(Trans)glycosidases"/>
    <property type="match status" value="1"/>
</dbReference>
<feature type="transmembrane region" description="Helical" evidence="3">
    <location>
        <begin position="660"/>
        <end position="685"/>
    </location>
</feature>
<dbReference type="Pfam" id="PF00704">
    <property type="entry name" value="Glyco_hydro_18"/>
    <property type="match status" value="1"/>
</dbReference>
<dbReference type="GO" id="GO:0008061">
    <property type="term" value="F:chitin binding"/>
    <property type="evidence" value="ECO:0007669"/>
    <property type="project" value="InterPro"/>
</dbReference>
<proteinExistence type="predicted"/>
<protein>
    <recommendedName>
        <fullName evidence="4">Chitinase II/V-like catalytic domain-containing protein</fullName>
    </recommendedName>
</protein>
<evidence type="ECO:0000256" key="1">
    <source>
        <dbReference type="ARBA" id="ARBA00022801"/>
    </source>
</evidence>
<feature type="transmembrane region" description="Helical" evidence="3">
    <location>
        <begin position="583"/>
        <end position="606"/>
    </location>
</feature>